<accession>A0ABW5A0G1</accession>
<protein>
    <recommendedName>
        <fullName evidence="3">DUF1292 domain-containing protein</fullName>
    </recommendedName>
</protein>
<sequence>MEHHNFRFLKGREYAFFHEDVHLLMIDFERDEKKEIFRIDEQDEDGTYILEYPGELYIEQIKEIITSIFFVQVNEEHREGRYALGAYFTWQRKEYALYYDRENLVNQELVFFRAAATGTGDYELSNITDEDEYREVVEHIQERYADILGGE</sequence>
<evidence type="ECO:0000313" key="1">
    <source>
        <dbReference type="EMBL" id="MFD2170945.1"/>
    </source>
</evidence>
<comment type="caution">
    <text evidence="1">The sequence shown here is derived from an EMBL/GenBank/DDBJ whole genome shotgun (WGS) entry which is preliminary data.</text>
</comment>
<name>A0ABW5A0G1_9BACL</name>
<organism evidence="1 2">
    <name type="scientific">Tumebacillus lipolyticus</name>
    <dbReference type="NCBI Taxonomy" id="1280370"/>
    <lineage>
        <taxon>Bacteria</taxon>
        <taxon>Bacillati</taxon>
        <taxon>Bacillota</taxon>
        <taxon>Bacilli</taxon>
        <taxon>Bacillales</taxon>
        <taxon>Alicyclobacillaceae</taxon>
        <taxon>Tumebacillus</taxon>
    </lineage>
</organism>
<proteinExistence type="predicted"/>
<dbReference type="EMBL" id="JBHUIO010000008">
    <property type="protein sequence ID" value="MFD2170945.1"/>
    <property type="molecule type" value="Genomic_DNA"/>
</dbReference>
<evidence type="ECO:0000313" key="2">
    <source>
        <dbReference type="Proteomes" id="UP001597343"/>
    </source>
</evidence>
<dbReference type="RefSeq" id="WP_386047352.1">
    <property type="nucleotide sequence ID" value="NZ_JBHUIO010000008.1"/>
</dbReference>
<gene>
    <name evidence="1" type="ORF">ACFSOY_13215</name>
</gene>
<evidence type="ECO:0008006" key="3">
    <source>
        <dbReference type="Google" id="ProtNLM"/>
    </source>
</evidence>
<reference evidence="2" key="1">
    <citation type="journal article" date="2019" name="Int. J. Syst. Evol. Microbiol.">
        <title>The Global Catalogue of Microorganisms (GCM) 10K type strain sequencing project: providing services to taxonomists for standard genome sequencing and annotation.</title>
        <authorList>
            <consortium name="The Broad Institute Genomics Platform"/>
            <consortium name="The Broad Institute Genome Sequencing Center for Infectious Disease"/>
            <person name="Wu L."/>
            <person name="Ma J."/>
        </authorList>
    </citation>
    <scope>NUCLEOTIDE SEQUENCE [LARGE SCALE GENOMIC DNA]</scope>
    <source>
        <strain evidence="2">CGMCC 1.13574</strain>
    </source>
</reference>
<keyword evidence="2" id="KW-1185">Reference proteome</keyword>
<dbReference type="Proteomes" id="UP001597343">
    <property type="component" value="Unassembled WGS sequence"/>
</dbReference>